<feature type="transmembrane region" description="Helical" evidence="7">
    <location>
        <begin position="603"/>
        <end position="621"/>
    </location>
</feature>
<dbReference type="InterPro" id="IPR011527">
    <property type="entry name" value="ABC1_TM_dom"/>
</dbReference>
<dbReference type="GO" id="GO:1904680">
    <property type="term" value="F:peptide transmembrane transporter activity"/>
    <property type="evidence" value="ECO:0007669"/>
    <property type="project" value="InterPro"/>
</dbReference>
<dbReference type="PROSITE" id="PS00211">
    <property type="entry name" value="ABC_TRANSPORTER_1"/>
    <property type="match status" value="1"/>
</dbReference>
<evidence type="ECO:0000259" key="9">
    <source>
        <dbReference type="PROSITE" id="PS50929"/>
    </source>
</evidence>
<dbReference type="Gene3D" id="3.40.50.300">
    <property type="entry name" value="P-loop containing nucleotide triphosphate hydrolases"/>
    <property type="match status" value="1"/>
</dbReference>
<feature type="transmembrane region" description="Helical" evidence="7">
    <location>
        <begin position="461"/>
        <end position="486"/>
    </location>
</feature>
<name>A0AAP2DHS0_9BACT</name>
<proteinExistence type="predicted"/>
<dbReference type="RefSeq" id="WP_254159346.1">
    <property type="nucleotide sequence ID" value="NZ_JAHESF010000001.1"/>
</dbReference>
<dbReference type="GO" id="GO:0016887">
    <property type="term" value="F:ATP hydrolysis activity"/>
    <property type="evidence" value="ECO:0007669"/>
    <property type="project" value="InterPro"/>
</dbReference>
<dbReference type="Gene3D" id="3.40.710.10">
    <property type="entry name" value="DD-peptidase/beta-lactamase superfamily"/>
    <property type="match status" value="1"/>
</dbReference>
<accession>A0AAP2DHS0</accession>
<dbReference type="InterPro" id="IPR012338">
    <property type="entry name" value="Beta-lactam/transpept-like"/>
</dbReference>
<dbReference type="InterPro" id="IPR005898">
    <property type="entry name" value="Cyc_pep_transpt_SyrD/YojI"/>
</dbReference>
<dbReference type="PANTHER" id="PTHR46825:SF11">
    <property type="entry name" value="PENICILLIN-BINDING PROTEIN 4"/>
    <property type="match status" value="1"/>
</dbReference>
<gene>
    <name evidence="10" type="ORF">KK083_01075</name>
</gene>
<dbReference type="SUPFAM" id="SSF90123">
    <property type="entry name" value="ABC transporter transmembrane region"/>
    <property type="match status" value="1"/>
</dbReference>
<dbReference type="PROSITE" id="PS50929">
    <property type="entry name" value="ABC_TM1F"/>
    <property type="match status" value="1"/>
</dbReference>
<dbReference type="SUPFAM" id="SSF56601">
    <property type="entry name" value="beta-lactamase/transpeptidase-like"/>
    <property type="match status" value="1"/>
</dbReference>
<dbReference type="PROSITE" id="PS50893">
    <property type="entry name" value="ABC_TRANSPORTER_2"/>
    <property type="match status" value="1"/>
</dbReference>
<evidence type="ECO:0000256" key="6">
    <source>
        <dbReference type="ARBA" id="ARBA00023136"/>
    </source>
</evidence>
<dbReference type="InterPro" id="IPR017871">
    <property type="entry name" value="ABC_transporter-like_CS"/>
</dbReference>
<protein>
    <submittedName>
        <fullName evidence="10">Cyclic peptide export ABC transporter</fullName>
    </submittedName>
</protein>
<feature type="transmembrane region" description="Helical" evidence="7">
    <location>
        <begin position="498"/>
        <end position="519"/>
    </location>
</feature>
<sequence length="1028" mass="116033">MKTRRIYAFIFLILGIFCVMPCSVAQQVTDEVLMRQIEKEVSRLMEKGDIPGLSLVMIRDGRQTIRNFGYADLRSQRRVTDTTLFELGSCSKAFTSLAVMVLVHQGKLALDDDVSLYIPWFRVYHESAPAKITIRNLLHHTSGIPWNTISEIPEDDTEDALERTVRTLEGQELSHLPGEKFEYATINYDVLALIVQRIAGKPFETFLQENVIDRLELRHTSIGYPVDSTLKATGYKIGFLQPREYVAPVFKGNNAAGYVSSNAADIGRWLRFQMGLADHELYELAQATHQRDETVPLHDMSSYAMGWDVSLNGNREIFHNGLNPNYTSFMVFRREQKLGVAVLANANSNFTLVIGDKVMKLLAGEKSSLTSDPGDGNDRLFSVASVMAGIYLLLVTAFASLMIVDIVKGRRRYEPFTLRKLKSLVLQLVAFLPFLVAIYLLPRAWAGFEWQAIVVWTPISFLTFVTLLLIAFGASYLTYAVSLFFPEPNKFKRIIPRVLLTSILSSLAYMTIIILITSALGSSTLPVYLVFYYVLSVSVYLLGRRFVEISLIRFTMELVYELRIKLIDKIFSTSYQKFEKMDRGRVYTAMNNDVSTVGESTSMFVVLITHCLTTVGALLYLASIAFWAALTTVLLISILATLYFLATRSTNKYYEQARDTQNVFMRLINGMIDGFKEISLHRQKKLEYKDDVAATAEEYRSKITVASVRFVNASLVGEILLIITLGAVAFAFPRIFSGIEVYTLMSFVIVLLYLIGPINTILTSVPGLVRLRIAWNRIQQFLSDIPANMDITRPQPIAMPPAVDSIKARGVKFQYKNGSEQDVFTVGPIDLEVRKGEILFIIGGNGSGKTTLAKLITGLYEPDEGEFLINNKTIRSAQLGEYFSTVFSPAFLFEKLYNIDPVQKSAAIEKYLQVLNLDSKVRVVGNRYSTIDLSGGQRKRLALLQCYLEESPIYLFDEWAADQDPDYRNFFYRTLLPEMKAMGKIVIAITHDDHYFDVADKILKMSQGQPEIYTRQHAHASPAAVIFP</sequence>
<keyword evidence="6 7" id="KW-0472">Membrane</keyword>
<feature type="transmembrane region" description="Helical" evidence="7">
    <location>
        <begin position="710"/>
        <end position="732"/>
    </location>
</feature>
<evidence type="ECO:0000256" key="4">
    <source>
        <dbReference type="ARBA" id="ARBA00022840"/>
    </source>
</evidence>
<feature type="transmembrane region" description="Helical" evidence="7">
    <location>
        <begin position="627"/>
        <end position="646"/>
    </location>
</feature>
<dbReference type="EMBL" id="JAHESF010000001">
    <property type="protein sequence ID" value="MBT1695447.1"/>
    <property type="molecule type" value="Genomic_DNA"/>
</dbReference>
<evidence type="ECO:0000256" key="1">
    <source>
        <dbReference type="ARBA" id="ARBA00004651"/>
    </source>
</evidence>
<dbReference type="Gene3D" id="1.20.1560.10">
    <property type="entry name" value="ABC transporter type 1, transmembrane domain"/>
    <property type="match status" value="1"/>
</dbReference>
<feature type="domain" description="ABC transporter" evidence="8">
    <location>
        <begin position="806"/>
        <end position="1028"/>
    </location>
</feature>
<dbReference type="SMART" id="SM00382">
    <property type="entry name" value="AAA"/>
    <property type="match status" value="1"/>
</dbReference>
<dbReference type="InterPro" id="IPR050491">
    <property type="entry name" value="AmpC-like"/>
</dbReference>
<dbReference type="GO" id="GO:0140359">
    <property type="term" value="F:ABC-type transporter activity"/>
    <property type="evidence" value="ECO:0007669"/>
    <property type="project" value="InterPro"/>
</dbReference>
<keyword evidence="5 7" id="KW-1133">Transmembrane helix</keyword>
<dbReference type="Proteomes" id="UP001319200">
    <property type="component" value="Unassembled WGS sequence"/>
</dbReference>
<evidence type="ECO:0000256" key="3">
    <source>
        <dbReference type="ARBA" id="ARBA00022741"/>
    </source>
</evidence>
<dbReference type="CDD" id="cd03228">
    <property type="entry name" value="ABCC_MRP_Like"/>
    <property type="match status" value="1"/>
</dbReference>
<dbReference type="GO" id="GO:0005524">
    <property type="term" value="F:ATP binding"/>
    <property type="evidence" value="ECO:0007669"/>
    <property type="project" value="UniProtKB-KW"/>
</dbReference>
<dbReference type="Pfam" id="PF00144">
    <property type="entry name" value="Beta-lactamase"/>
    <property type="match status" value="1"/>
</dbReference>
<feature type="transmembrane region" description="Helical" evidence="7">
    <location>
        <begin position="525"/>
        <end position="543"/>
    </location>
</feature>
<feature type="transmembrane region" description="Helical" evidence="7">
    <location>
        <begin position="744"/>
        <end position="769"/>
    </location>
</feature>
<dbReference type="PANTHER" id="PTHR46825">
    <property type="entry name" value="D-ALANYL-D-ALANINE-CARBOXYPEPTIDASE/ENDOPEPTIDASE AMPH"/>
    <property type="match status" value="1"/>
</dbReference>
<evidence type="ECO:0000256" key="2">
    <source>
        <dbReference type="ARBA" id="ARBA00022692"/>
    </source>
</evidence>
<reference evidence="10 11" key="1">
    <citation type="submission" date="2021-05" db="EMBL/GenBank/DDBJ databases">
        <title>A Polyphasic approach of four new species of the genus Ohtaekwangia: Ohtaekwangia histidinii sp. nov., Ohtaekwangia cretensis sp. nov., Ohtaekwangia indiensis sp. nov., Ohtaekwangia reichenbachii sp. nov. from diverse environment.</title>
        <authorList>
            <person name="Octaviana S."/>
        </authorList>
    </citation>
    <scope>NUCLEOTIDE SEQUENCE [LARGE SCALE GENOMIC DNA]</scope>
    <source>
        <strain evidence="10 11">PWU4</strain>
    </source>
</reference>
<evidence type="ECO:0000313" key="10">
    <source>
        <dbReference type="EMBL" id="MBT1695447.1"/>
    </source>
</evidence>
<comment type="subcellular location">
    <subcellularLocation>
        <location evidence="1">Cell membrane</location>
        <topology evidence="1">Multi-pass membrane protein</topology>
    </subcellularLocation>
</comment>
<organism evidence="10 11">
    <name type="scientific">Chryseosolibacter histidini</name>
    <dbReference type="NCBI Taxonomy" id="2782349"/>
    <lineage>
        <taxon>Bacteria</taxon>
        <taxon>Pseudomonadati</taxon>
        <taxon>Bacteroidota</taxon>
        <taxon>Cytophagia</taxon>
        <taxon>Cytophagales</taxon>
        <taxon>Chryseotaleaceae</taxon>
        <taxon>Chryseosolibacter</taxon>
    </lineage>
</organism>
<dbReference type="Pfam" id="PF00664">
    <property type="entry name" value="ABC_membrane"/>
    <property type="match status" value="1"/>
</dbReference>
<keyword evidence="4" id="KW-0067">ATP-binding</keyword>
<dbReference type="Pfam" id="PF00005">
    <property type="entry name" value="ABC_tran"/>
    <property type="match status" value="1"/>
</dbReference>
<dbReference type="InterPro" id="IPR036640">
    <property type="entry name" value="ABC1_TM_sf"/>
</dbReference>
<dbReference type="InterPro" id="IPR003439">
    <property type="entry name" value="ABC_transporter-like_ATP-bd"/>
</dbReference>
<feature type="domain" description="ABC transmembrane type-1" evidence="9">
    <location>
        <begin position="498"/>
        <end position="770"/>
    </location>
</feature>
<dbReference type="NCBIfam" id="TIGR01194">
    <property type="entry name" value="cyc_pep_trnsptr"/>
    <property type="match status" value="1"/>
</dbReference>
<keyword evidence="3" id="KW-0547">Nucleotide-binding</keyword>
<dbReference type="GO" id="GO:0005886">
    <property type="term" value="C:plasma membrane"/>
    <property type="evidence" value="ECO:0007669"/>
    <property type="project" value="UniProtKB-SubCell"/>
</dbReference>
<evidence type="ECO:0000259" key="8">
    <source>
        <dbReference type="PROSITE" id="PS50893"/>
    </source>
</evidence>
<dbReference type="GO" id="GO:0015833">
    <property type="term" value="P:peptide transport"/>
    <property type="evidence" value="ECO:0007669"/>
    <property type="project" value="InterPro"/>
</dbReference>
<evidence type="ECO:0000256" key="5">
    <source>
        <dbReference type="ARBA" id="ARBA00022989"/>
    </source>
</evidence>
<keyword evidence="11" id="KW-1185">Reference proteome</keyword>
<evidence type="ECO:0000256" key="7">
    <source>
        <dbReference type="SAM" id="Phobius"/>
    </source>
</evidence>
<dbReference type="InterPro" id="IPR027417">
    <property type="entry name" value="P-loop_NTPase"/>
</dbReference>
<evidence type="ECO:0000313" key="11">
    <source>
        <dbReference type="Proteomes" id="UP001319200"/>
    </source>
</evidence>
<dbReference type="InterPro" id="IPR001466">
    <property type="entry name" value="Beta-lactam-related"/>
</dbReference>
<keyword evidence="2 7" id="KW-0812">Transmembrane</keyword>
<feature type="transmembrane region" description="Helical" evidence="7">
    <location>
        <begin position="424"/>
        <end position="441"/>
    </location>
</feature>
<dbReference type="AlphaFoldDB" id="A0AAP2DHS0"/>
<feature type="transmembrane region" description="Helical" evidence="7">
    <location>
        <begin position="380"/>
        <end position="404"/>
    </location>
</feature>
<dbReference type="InterPro" id="IPR003593">
    <property type="entry name" value="AAA+_ATPase"/>
</dbReference>
<dbReference type="SUPFAM" id="SSF52540">
    <property type="entry name" value="P-loop containing nucleoside triphosphate hydrolases"/>
    <property type="match status" value="1"/>
</dbReference>
<comment type="caution">
    <text evidence="10">The sequence shown here is derived from an EMBL/GenBank/DDBJ whole genome shotgun (WGS) entry which is preliminary data.</text>
</comment>